<comment type="caution">
    <text evidence="2">The sequence shown here is derived from an EMBL/GenBank/DDBJ whole genome shotgun (WGS) entry which is preliminary data.</text>
</comment>
<dbReference type="RefSeq" id="WP_007413248.1">
    <property type="nucleotide sequence ID" value="NZ_ABOX02000003.1"/>
</dbReference>
<keyword evidence="3" id="KW-1185">Reference proteome</keyword>
<reference evidence="2 3" key="1">
    <citation type="journal article" date="2011" name="J. Bacteriol.">
        <title>Genome sequence of 'Pedosphaera parvula' Ellin514, an aerobic Verrucomicrobial isolate from pasture soil.</title>
        <authorList>
            <person name="Kant R."/>
            <person name="van Passel M.W."/>
            <person name="Sangwan P."/>
            <person name="Palva A."/>
            <person name="Lucas S."/>
            <person name="Copeland A."/>
            <person name="Lapidus A."/>
            <person name="Glavina Del Rio T."/>
            <person name="Dalin E."/>
            <person name="Tice H."/>
            <person name="Bruce D."/>
            <person name="Goodwin L."/>
            <person name="Pitluck S."/>
            <person name="Chertkov O."/>
            <person name="Larimer F.W."/>
            <person name="Land M.L."/>
            <person name="Hauser L."/>
            <person name="Brettin T.S."/>
            <person name="Detter J.C."/>
            <person name="Han S."/>
            <person name="de Vos W.M."/>
            <person name="Janssen P.H."/>
            <person name="Smidt H."/>
        </authorList>
    </citation>
    <scope>NUCLEOTIDE SEQUENCE [LARGE SCALE GENOMIC DNA]</scope>
    <source>
        <strain evidence="2 3">Ellin514</strain>
    </source>
</reference>
<dbReference type="InterPro" id="IPR054239">
    <property type="entry name" value="DUF6966"/>
</dbReference>
<gene>
    <name evidence="2" type="ORF">Cflav_PD5570</name>
</gene>
<evidence type="ECO:0000259" key="1">
    <source>
        <dbReference type="Pfam" id="PF22294"/>
    </source>
</evidence>
<accession>B9XBQ0</accession>
<dbReference type="OrthoDB" id="1449298at2"/>
<organism evidence="2 3">
    <name type="scientific">Pedosphaera parvula (strain Ellin514)</name>
    <dbReference type="NCBI Taxonomy" id="320771"/>
    <lineage>
        <taxon>Bacteria</taxon>
        <taxon>Pseudomonadati</taxon>
        <taxon>Verrucomicrobiota</taxon>
        <taxon>Pedosphaerae</taxon>
        <taxon>Pedosphaerales</taxon>
        <taxon>Pedosphaeraceae</taxon>
        <taxon>Pedosphaera</taxon>
    </lineage>
</organism>
<evidence type="ECO:0000313" key="3">
    <source>
        <dbReference type="Proteomes" id="UP000003688"/>
    </source>
</evidence>
<dbReference type="Pfam" id="PF22294">
    <property type="entry name" value="DUF6966"/>
    <property type="match status" value="1"/>
</dbReference>
<proteinExistence type="predicted"/>
<feature type="domain" description="DUF6966" evidence="1">
    <location>
        <begin position="57"/>
        <end position="111"/>
    </location>
</feature>
<evidence type="ECO:0000313" key="2">
    <source>
        <dbReference type="EMBL" id="EEF62935.1"/>
    </source>
</evidence>
<sequence length="146" mass="16225">MNQVGWMCSVFTLGRISSGQGLDTNYGSIQVANVNRQQQLQELTSHLSHLVEILRLDRACQWRPNFERCLEQANSLLSSGFTREDHVDLAVSIIHVYSGGMGSFNDYAPCTYDPETGRYTEIPGTAEFGDFADKVYNAALSLRVVG</sequence>
<name>B9XBQ0_PEDPL</name>
<dbReference type="EMBL" id="ABOX02000003">
    <property type="protein sequence ID" value="EEF62935.1"/>
    <property type="molecule type" value="Genomic_DNA"/>
</dbReference>
<protein>
    <recommendedName>
        <fullName evidence="1">DUF6966 domain-containing protein</fullName>
    </recommendedName>
</protein>
<dbReference type="AlphaFoldDB" id="B9XBQ0"/>
<dbReference type="STRING" id="320771.Cflav_PD5570"/>
<dbReference type="Proteomes" id="UP000003688">
    <property type="component" value="Unassembled WGS sequence"/>
</dbReference>